<proteinExistence type="predicted"/>
<gene>
    <name evidence="1" type="ORF">Gogos_000436</name>
</gene>
<sequence length="108" mass="12316">MAVCFNPKPTTYMPDRPPGIKSSRSLLFLSNHTNGKSWFDEFYTVLDPFLAVKNLGFKCLSRADSSPWKLYVVAFSLDDCCNYNPSPWKLYAVAFSLDDCRNYNPSVI</sequence>
<dbReference type="EMBL" id="JABEZY010000013">
    <property type="protein sequence ID" value="MBA0751518.1"/>
    <property type="molecule type" value="Genomic_DNA"/>
</dbReference>
<organism evidence="1 2">
    <name type="scientific">Gossypium gossypioides</name>
    <name type="common">Mexican cotton</name>
    <name type="synonym">Selera gossypioides</name>
    <dbReference type="NCBI Taxonomy" id="34282"/>
    <lineage>
        <taxon>Eukaryota</taxon>
        <taxon>Viridiplantae</taxon>
        <taxon>Streptophyta</taxon>
        <taxon>Embryophyta</taxon>
        <taxon>Tracheophyta</taxon>
        <taxon>Spermatophyta</taxon>
        <taxon>Magnoliopsida</taxon>
        <taxon>eudicotyledons</taxon>
        <taxon>Gunneridae</taxon>
        <taxon>Pentapetalae</taxon>
        <taxon>rosids</taxon>
        <taxon>malvids</taxon>
        <taxon>Malvales</taxon>
        <taxon>Malvaceae</taxon>
        <taxon>Malvoideae</taxon>
        <taxon>Gossypium</taxon>
    </lineage>
</organism>
<comment type="caution">
    <text evidence="1">The sequence shown here is derived from an EMBL/GenBank/DDBJ whole genome shotgun (WGS) entry which is preliminary data.</text>
</comment>
<dbReference type="OrthoDB" id="1004665at2759"/>
<accession>A0A7J9CT31</accession>
<keyword evidence="2" id="KW-1185">Reference proteome</keyword>
<reference evidence="1 2" key="1">
    <citation type="journal article" date="2019" name="Genome Biol. Evol.">
        <title>Insights into the evolution of the New World diploid cottons (Gossypium, subgenus Houzingenia) based on genome sequencing.</title>
        <authorList>
            <person name="Grover C.E."/>
            <person name="Arick M.A. 2nd"/>
            <person name="Thrash A."/>
            <person name="Conover J.L."/>
            <person name="Sanders W.S."/>
            <person name="Peterson D.G."/>
            <person name="Frelichowski J.E."/>
            <person name="Scheffler J.A."/>
            <person name="Scheffler B.E."/>
            <person name="Wendel J.F."/>
        </authorList>
    </citation>
    <scope>NUCLEOTIDE SEQUENCE [LARGE SCALE GENOMIC DNA]</scope>
    <source>
        <strain evidence="1">5</strain>
        <tissue evidence="1">Leaf</tissue>
    </source>
</reference>
<name>A0A7J9CT31_GOSGO</name>
<dbReference type="Proteomes" id="UP000593579">
    <property type="component" value="Unassembled WGS sequence"/>
</dbReference>
<evidence type="ECO:0000313" key="1">
    <source>
        <dbReference type="EMBL" id="MBA0751518.1"/>
    </source>
</evidence>
<evidence type="ECO:0000313" key="2">
    <source>
        <dbReference type="Proteomes" id="UP000593579"/>
    </source>
</evidence>
<protein>
    <submittedName>
        <fullName evidence="1">Uncharacterized protein</fullName>
    </submittedName>
</protein>
<dbReference type="AlphaFoldDB" id="A0A7J9CT31"/>